<keyword evidence="2" id="KW-1185">Reference proteome</keyword>
<sequence length="293" mass="33781">MISPIRVLDEDIISSLLRIAPEREQELLDFRDKYDPKVVFFNKSGFSFSVNTKENQIRLPTQSLEFLWCASYVYYLIYKKYTDCQQSDKTAQFDLHGDSELRSGMDLYRWSISNLKSPDSGRWLDETARPAKACSYPTEYESVADELFLSAIAWILHHEIAHIYNDHPNAPCSDCESREQEKEADRSATNWILGEEICTKKLTKRGLGIAIAVLTITTQDLLSGEFKETTHPKSFERLFDALDENFDNDHVVYAFSVIILQVHMALAGQQIDLTEDIPWKELFTNCLIQLSRT</sequence>
<dbReference type="InterPro" id="IPR019504">
    <property type="entry name" value="Peptidase_U49_Lit_pept"/>
</dbReference>
<organism evidence="1 2">
    <name type="scientific">Aeromonas encheleia</name>
    <dbReference type="NCBI Taxonomy" id="73010"/>
    <lineage>
        <taxon>Bacteria</taxon>
        <taxon>Pseudomonadati</taxon>
        <taxon>Pseudomonadota</taxon>
        <taxon>Gammaproteobacteria</taxon>
        <taxon>Aeromonadales</taxon>
        <taxon>Aeromonadaceae</taxon>
        <taxon>Aeromonas</taxon>
    </lineage>
</organism>
<reference evidence="1" key="1">
    <citation type="submission" date="2022-06" db="EMBL/GenBank/DDBJ databases">
        <title>Complete Genome of Aeromonas sp. Strain SOD01 Isolated from an Urban Freshwater Stream.</title>
        <authorList>
            <person name="Williams L.E."/>
            <person name="Brysgel T."/>
            <person name="Capestro E.M."/>
            <person name="Foltz G.V."/>
            <person name="Gardner A.E."/>
            <person name="Ingrassia J."/>
            <person name="Peterson E."/>
            <person name="Arruda J."/>
            <person name="Flaherty I."/>
            <person name="Hunt M."/>
            <person name="Pappas G."/>
            <person name="Ramsaran S."/>
            <person name="Rocha M."/>
        </authorList>
    </citation>
    <scope>NUCLEOTIDE SEQUENCE</scope>
    <source>
        <strain evidence="1">SOD01</strain>
    </source>
</reference>
<dbReference type="AlphaFoldDB" id="A0AAE9MII3"/>
<evidence type="ECO:0000313" key="2">
    <source>
        <dbReference type="Proteomes" id="UP001056890"/>
    </source>
</evidence>
<dbReference type="RefSeq" id="WP_218390024.1">
    <property type="nucleotide sequence ID" value="NZ_CP099717.1"/>
</dbReference>
<proteinExistence type="predicted"/>
<name>A0AAE9MII3_9GAMM</name>
<evidence type="ECO:0000313" key="1">
    <source>
        <dbReference type="EMBL" id="USV58346.1"/>
    </source>
</evidence>
<protein>
    <submittedName>
        <fullName evidence="1">Phage exclusion protein Lit family protein</fullName>
    </submittedName>
</protein>
<dbReference type="Pfam" id="PF10463">
    <property type="entry name" value="Peptidase_U49"/>
    <property type="match status" value="1"/>
</dbReference>
<dbReference type="Proteomes" id="UP001056890">
    <property type="component" value="Chromosome"/>
</dbReference>
<dbReference type="EMBL" id="CP099717">
    <property type="protein sequence ID" value="USV58346.1"/>
    <property type="molecule type" value="Genomic_DNA"/>
</dbReference>
<accession>A0AAE9MII3</accession>
<gene>
    <name evidence="1" type="ORF">NHF51_04025</name>
</gene>